<evidence type="ECO:0000256" key="2">
    <source>
        <dbReference type="ARBA" id="ARBA00023015"/>
    </source>
</evidence>
<evidence type="ECO:0000313" key="6">
    <source>
        <dbReference type="EMBL" id="OZI29977.1"/>
    </source>
</evidence>
<comment type="similarity">
    <text evidence="1">Belongs to the LysR transcriptional regulatory family.</text>
</comment>
<gene>
    <name evidence="6" type="ORF">CAL29_18010</name>
</gene>
<dbReference type="InterPro" id="IPR005119">
    <property type="entry name" value="LysR_subst-bd"/>
</dbReference>
<dbReference type="AlphaFoldDB" id="A0A261RYZ1"/>
<dbReference type="Gene3D" id="1.10.10.10">
    <property type="entry name" value="Winged helix-like DNA-binding domain superfamily/Winged helix DNA-binding domain"/>
    <property type="match status" value="1"/>
</dbReference>
<proteinExistence type="inferred from homology"/>
<name>A0A261RYZ1_9BORD</name>
<feature type="domain" description="HTH lysR-type" evidence="5">
    <location>
        <begin position="4"/>
        <end position="61"/>
    </location>
</feature>
<accession>A0A261RYZ1</accession>
<keyword evidence="7" id="KW-1185">Reference proteome</keyword>
<dbReference type="FunFam" id="3.40.190.290:FF:000001">
    <property type="entry name" value="Transcriptional regulator, LysR family"/>
    <property type="match status" value="1"/>
</dbReference>
<evidence type="ECO:0000259" key="5">
    <source>
        <dbReference type="PROSITE" id="PS50931"/>
    </source>
</evidence>
<sequence>MQALDLALLHLYVRIVDSGSLSAAAQELGITLSLASRRLQRLENTLGARLLQRTTRRLAMTPEGEFLYRHAVQILAQMGEIQERMTPQRRAVSGHIRVTAPVAVGRRRIAPLLADFHREHPDLTVQLYLTDAVLDLVEAGMDLAIRFGRVHDSSYVSKPIAQNYRVLCASPAYVSRYGMPRHPSELPAHRCIQIGQQAMVEWRFEGTPPLTVKIAARLVSNDGDVVHQWALDGHGIAMKSYMDVAADLASGRLVRLLADHPVPAAPLHAVYPHRKHLAPRVRAFLDYLTQRMRAPEEQWPEAYPTASTTQAAARQ</sequence>
<dbReference type="Gene3D" id="3.40.190.290">
    <property type="match status" value="1"/>
</dbReference>
<dbReference type="EMBL" id="NEVM01000005">
    <property type="protein sequence ID" value="OZI29977.1"/>
    <property type="molecule type" value="Genomic_DNA"/>
</dbReference>
<organism evidence="6 7">
    <name type="scientific">Bordetella genomosp. 10</name>
    <dbReference type="NCBI Taxonomy" id="1416804"/>
    <lineage>
        <taxon>Bacteria</taxon>
        <taxon>Pseudomonadati</taxon>
        <taxon>Pseudomonadota</taxon>
        <taxon>Betaproteobacteria</taxon>
        <taxon>Burkholderiales</taxon>
        <taxon>Alcaligenaceae</taxon>
        <taxon>Bordetella</taxon>
    </lineage>
</organism>
<dbReference type="CDD" id="cd08422">
    <property type="entry name" value="PBP2_CrgA_like"/>
    <property type="match status" value="1"/>
</dbReference>
<dbReference type="PANTHER" id="PTHR30537:SF21">
    <property type="entry name" value="HTH-TYPE TRANSCRIPTIONAL REGULATOR SINR-RELATED"/>
    <property type="match status" value="1"/>
</dbReference>
<dbReference type="PANTHER" id="PTHR30537">
    <property type="entry name" value="HTH-TYPE TRANSCRIPTIONAL REGULATOR"/>
    <property type="match status" value="1"/>
</dbReference>
<dbReference type="SUPFAM" id="SSF46785">
    <property type="entry name" value="Winged helix' DNA-binding domain"/>
    <property type="match status" value="1"/>
</dbReference>
<comment type="caution">
    <text evidence="6">The sequence shown here is derived from an EMBL/GenBank/DDBJ whole genome shotgun (WGS) entry which is preliminary data.</text>
</comment>
<evidence type="ECO:0000256" key="3">
    <source>
        <dbReference type="ARBA" id="ARBA00023125"/>
    </source>
</evidence>
<dbReference type="GO" id="GO:0003700">
    <property type="term" value="F:DNA-binding transcription factor activity"/>
    <property type="evidence" value="ECO:0007669"/>
    <property type="project" value="InterPro"/>
</dbReference>
<dbReference type="InterPro" id="IPR036390">
    <property type="entry name" value="WH_DNA-bd_sf"/>
</dbReference>
<dbReference type="RefSeq" id="WP_094854416.1">
    <property type="nucleotide sequence ID" value="NZ_NEVM01000005.1"/>
</dbReference>
<evidence type="ECO:0000256" key="1">
    <source>
        <dbReference type="ARBA" id="ARBA00009437"/>
    </source>
</evidence>
<protein>
    <submittedName>
        <fullName evidence="6">LysR family transcriptional regulator</fullName>
    </submittedName>
</protein>
<keyword evidence="4" id="KW-0804">Transcription</keyword>
<dbReference type="Pfam" id="PF03466">
    <property type="entry name" value="LysR_substrate"/>
    <property type="match status" value="1"/>
</dbReference>
<dbReference type="PROSITE" id="PS50931">
    <property type="entry name" value="HTH_LYSR"/>
    <property type="match status" value="1"/>
</dbReference>
<dbReference type="GO" id="GO:0043565">
    <property type="term" value="F:sequence-specific DNA binding"/>
    <property type="evidence" value="ECO:0007669"/>
    <property type="project" value="TreeGrafter"/>
</dbReference>
<keyword evidence="3" id="KW-0238">DNA-binding</keyword>
<evidence type="ECO:0000313" key="7">
    <source>
        <dbReference type="Proteomes" id="UP000216020"/>
    </source>
</evidence>
<dbReference type="Pfam" id="PF00126">
    <property type="entry name" value="HTH_1"/>
    <property type="match status" value="1"/>
</dbReference>
<dbReference type="GO" id="GO:0006351">
    <property type="term" value="P:DNA-templated transcription"/>
    <property type="evidence" value="ECO:0007669"/>
    <property type="project" value="TreeGrafter"/>
</dbReference>
<dbReference type="InterPro" id="IPR058163">
    <property type="entry name" value="LysR-type_TF_proteobact-type"/>
</dbReference>
<dbReference type="Proteomes" id="UP000216020">
    <property type="component" value="Unassembled WGS sequence"/>
</dbReference>
<dbReference type="SUPFAM" id="SSF53850">
    <property type="entry name" value="Periplasmic binding protein-like II"/>
    <property type="match status" value="1"/>
</dbReference>
<dbReference type="InterPro" id="IPR000847">
    <property type="entry name" value="LysR_HTH_N"/>
</dbReference>
<evidence type="ECO:0000256" key="4">
    <source>
        <dbReference type="ARBA" id="ARBA00023163"/>
    </source>
</evidence>
<keyword evidence="2" id="KW-0805">Transcription regulation</keyword>
<dbReference type="InterPro" id="IPR036388">
    <property type="entry name" value="WH-like_DNA-bd_sf"/>
</dbReference>
<dbReference type="FunFam" id="1.10.10.10:FF:000001">
    <property type="entry name" value="LysR family transcriptional regulator"/>
    <property type="match status" value="1"/>
</dbReference>
<dbReference type="OrthoDB" id="9786526at2"/>
<reference evidence="7" key="1">
    <citation type="submission" date="2017-05" db="EMBL/GenBank/DDBJ databases">
        <title>Complete and WGS of Bordetella genogroups.</title>
        <authorList>
            <person name="Spilker T."/>
            <person name="Lipuma J."/>
        </authorList>
    </citation>
    <scope>NUCLEOTIDE SEQUENCE [LARGE SCALE GENOMIC DNA]</scope>
    <source>
        <strain evidence="7">AU16122</strain>
    </source>
</reference>